<keyword evidence="2" id="KW-1185">Reference proteome</keyword>
<dbReference type="RefSeq" id="XP_016646151.1">
    <property type="nucleotide sequence ID" value="XM_016783385.1"/>
</dbReference>
<dbReference type="VEuPathDB" id="FungiDB:SAPIO_CDS0659"/>
<dbReference type="HOGENOM" id="CLU_085420_0_0_1"/>
<organism evidence="1 2">
    <name type="scientific">Pseudallescheria apiosperma</name>
    <name type="common">Scedosporium apiospermum</name>
    <dbReference type="NCBI Taxonomy" id="563466"/>
    <lineage>
        <taxon>Eukaryota</taxon>
        <taxon>Fungi</taxon>
        <taxon>Dikarya</taxon>
        <taxon>Ascomycota</taxon>
        <taxon>Pezizomycotina</taxon>
        <taxon>Sordariomycetes</taxon>
        <taxon>Hypocreomycetidae</taxon>
        <taxon>Microascales</taxon>
        <taxon>Microascaceae</taxon>
        <taxon>Scedosporium</taxon>
    </lineage>
</organism>
<reference evidence="1 2" key="1">
    <citation type="journal article" date="2014" name="Genome Announc.">
        <title>Draft genome sequence of the pathogenic fungus Scedosporium apiospermum.</title>
        <authorList>
            <person name="Vandeputte P."/>
            <person name="Ghamrawi S."/>
            <person name="Rechenmann M."/>
            <person name="Iltis A."/>
            <person name="Giraud S."/>
            <person name="Fleury M."/>
            <person name="Thornton C."/>
            <person name="Delhaes L."/>
            <person name="Meyer W."/>
            <person name="Papon N."/>
            <person name="Bouchara J.P."/>
        </authorList>
    </citation>
    <scope>NUCLEOTIDE SEQUENCE [LARGE SCALE GENOMIC DNA]</scope>
    <source>
        <strain evidence="1 2">IHEM 14462</strain>
    </source>
</reference>
<dbReference type="AlphaFoldDB" id="A0A084GG90"/>
<evidence type="ECO:0000313" key="1">
    <source>
        <dbReference type="EMBL" id="KEZ46352.1"/>
    </source>
</evidence>
<gene>
    <name evidence="1" type="ORF">SAPIO_CDS0659</name>
</gene>
<sequence>MRYDDWDVLLFPWDCGIPMREFQVTCHLVQDPEFSVPNCAMGLPTMTCFIPSLEAGSPFHISIHSWVQNPEASAFTKAITKHPELVKFQARIYFDGCLIGSDVFDGSGNWPQVINNAKDHNTNGQADILRFPIFLSDVLQQSSWSAADDLGRIKVVISEAFSRGPPAMGLETVKNIVAFSFQHAPLGSPPRSRCHRLAQSLDVVGDADRAF</sequence>
<dbReference type="KEGG" id="sapo:SAPIO_CDS0659"/>
<dbReference type="GeneID" id="27718811"/>
<protein>
    <submittedName>
        <fullName evidence="1">Uncharacterized protein</fullName>
    </submittedName>
</protein>
<accession>A0A084GG90</accession>
<dbReference type="EMBL" id="JOWA01000033">
    <property type="protein sequence ID" value="KEZ46352.1"/>
    <property type="molecule type" value="Genomic_DNA"/>
</dbReference>
<dbReference type="OrthoDB" id="5417628at2759"/>
<name>A0A084GG90_PSEDA</name>
<evidence type="ECO:0000313" key="2">
    <source>
        <dbReference type="Proteomes" id="UP000028545"/>
    </source>
</evidence>
<comment type="caution">
    <text evidence="1">The sequence shown here is derived from an EMBL/GenBank/DDBJ whole genome shotgun (WGS) entry which is preliminary data.</text>
</comment>
<proteinExistence type="predicted"/>
<dbReference type="OMA" id="YRVECHA"/>
<dbReference type="Proteomes" id="UP000028545">
    <property type="component" value="Unassembled WGS sequence"/>
</dbReference>